<keyword evidence="3" id="KW-1185">Reference proteome</keyword>
<dbReference type="Proteomes" id="UP001144205">
    <property type="component" value="Unassembled WGS sequence"/>
</dbReference>
<reference evidence="2" key="1">
    <citation type="journal article" date="2023" name="Int. J. Syst. Evol. Microbiol.">
        <title>Sinisalibacter aestuarii sp. nov., isolated from estuarine sediment of the Arakawa River.</title>
        <authorList>
            <person name="Arafat S.T."/>
            <person name="Hirano S."/>
            <person name="Sato A."/>
            <person name="Takeuchi K."/>
            <person name="Yasuda T."/>
            <person name="Terahara T."/>
            <person name="Hamada M."/>
            <person name="Kobayashi T."/>
        </authorList>
    </citation>
    <scope>NUCLEOTIDE SEQUENCE</scope>
    <source>
        <strain evidence="2">B-399</strain>
    </source>
</reference>
<accession>A0ABQ5LSS1</accession>
<organism evidence="2 3">
    <name type="scientific">Sinisalibacter aestuarii</name>
    <dbReference type="NCBI Taxonomy" id="2949426"/>
    <lineage>
        <taxon>Bacteria</taxon>
        <taxon>Pseudomonadati</taxon>
        <taxon>Pseudomonadota</taxon>
        <taxon>Alphaproteobacteria</taxon>
        <taxon>Rhodobacterales</taxon>
        <taxon>Roseobacteraceae</taxon>
        <taxon>Sinisalibacter</taxon>
    </lineage>
</organism>
<name>A0ABQ5LSS1_9RHOB</name>
<proteinExistence type="predicted"/>
<dbReference type="Pfam" id="PF06568">
    <property type="entry name" value="YjiS-like"/>
    <property type="match status" value="1"/>
</dbReference>
<dbReference type="RefSeq" id="WP_281842030.1">
    <property type="nucleotide sequence ID" value="NZ_BROH01000004.1"/>
</dbReference>
<sequence length="77" mass="8979">MDHGYTIRHGRLSYLDSQAPLPAAAELALRVAVAVTRWSQRQRTRTQLKRLEPHRLADIGMTPEEAWREAARPFWRD</sequence>
<comment type="caution">
    <text evidence="2">The sequence shown here is derived from an EMBL/GenBank/DDBJ whole genome shotgun (WGS) entry which is preliminary data.</text>
</comment>
<protein>
    <recommendedName>
        <fullName evidence="1">YjiS-like domain-containing protein</fullName>
    </recommendedName>
</protein>
<feature type="domain" description="YjiS-like" evidence="1">
    <location>
        <begin position="34"/>
        <end position="66"/>
    </location>
</feature>
<dbReference type="EMBL" id="BROH01000004">
    <property type="protein sequence ID" value="GKY88032.1"/>
    <property type="molecule type" value="Genomic_DNA"/>
</dbReference>
<evidence type="ECO:0000313" key="3">
    <source>
        <dbReference type="Proteomes" id="UP001144205"/>
    </source>
</evidence>
<dbReference type="InterPro" id="IPR009506">
    <property type="entry name" value="YjiS-like"/>
</dbReference>
<evidence type="ECO:0000259" key="1">
    <source>
        <dbReference type="Pfam" id="PF06568"/>
    </source>
</evidence>
<gene>
    <name evidence="2" type="ORF">STA1M1_19010</name>
</gene>
<evidence type="ECO:0000313" key="2">
    <source>
        <dbReference type="EMBL" id="GKY88032.1"/>
    </source>
</evidence>